<gene>
    <name evidence="3" type="ORF">EDD33_2634</name>
</gene>
<organism evidence="3 4">
    <name type="scientific">Nocardioides aurantiacus</name>
    <dbReference type="NCBI Taxonomy" id="86796"/>
    <lineage>
        <taxon>Bacteria</taxon>
        <taxon>Bacillati</taxon>
        <taxon>Actinomycetota</taxon>
        <taxon>Actinomycetes</taxon>
        <taxon>Propionibacteriales</taxon>
        <taxon>Nocardioidaceae</taxon>
        <taxon>Nocardioides</taxon>
    </lineage>
</organism>
<dbReference type="InterPro" id="IPR005021">
    <property type="entry name" value="Terminase_largesu-like"/>
</dbReference>
<dbReference type="PANTHER" id="PTHR41287:SF1">
    <property type="entry name" value="PROTEIN YMFN"/>
    <property type="match status" value="1"/>
</dbReference>
<dbReference type="PANTHER" id="PTHR41287">
    <property type="match status" value="1"/>
</dbReference>
<dbReference type="Proteomes" id="UP000281738">
    <property type="component" value="Unassembled WGS sequence"/>
</dbReference>
<feature type="domain" description="Terminase large subunit-like ATPase" evidence="1">
    <location>
        <begin position="93"/>
        <end position="265"/>
    </location>
</feature>
<dbReference type="GO" id="GO:0004519">
    <property type="term" value="F:endonuclease activity"/>
    <property type="evidence" value="ECO:0007669"/>
    <property type="project" value="InterPro"/>
</dbReference>
<evidence type="ECO:0000313" key="4">
    <source>
        <dbReference type="Proteomes" id="UP000281738"/>
    </source>
</evidence>
<name>A0A3N2CW89_9ACTN</name>
<dbReference type="InterPro" id="IPR046462">
    <property type="entry name" value="TerL_nuclease"/>
</dbReference>
<dbReference type="EMBL" id="RKHO01000001">
    <property type="protein sequence ID" value="ROR91759.1"/>
    <property type="molecule type" value="Genomic_DNA"/>
</dbReference>
<evidence type="ECO:0000313" key="3">
    <source>
        <dbReference type="EMBL" id="ROR91759.1"/>
    </source>
</evidence>
<protein>
    <submittedName>
        <fullName evidence="3">Phage terminase large subunit-like protein</fullName>
    </submittedName>
</protein>
<proteinExistence type="predicted"/>
<dbReference type="AlphaFoldDB" id="A0A3N2CW89"/>
<dbReference type="Gene3D" id="3.40.50.300">
    <property type="entry name" value="P-loop containing nucleotide triphosphate hydrolases"/>
    <property type="match status" value="1"/>
</dbReference>
<dbReference type="Pfam" id="PF03354">
    <property type="entry name" value="TerL_ATPase"/>
    <property type="match status" value="1"/>
</dbReference>
<dbReference type="InterPro" id="IPR046461">
    <property type="entry name" value="TerL_ATPase"/>
</dbReference>
<dbReference type="Pfam" id="PF20441">
    <property type="entry name" value="TerL_nuclease"/>
    <property type="match status" value="1"/>
</dbReference>
<sequence>MARRTATPSPADVELPDADTLARLKLSPEVAWYLVSRGIALPDCPPLIKTPEPGETCPGAQFDPERVDKVLVSFGLLRHTKGKWAGTPLKPDPWQVAYVLAPVFGWVRFDEDADRWVRVVRELYVDIPRKNGKSTTLGGIAIYMTAADGESGAEVIAAATTTAQAGFVFAPIKAMCDKAPALKGHLKAYTGRIVHPASASYFQAISSVADAQHGANIHCAVIDELHVHKSAEMVETLETGTGSRDQPLVATITTADDGRPGTIYARKRNRIEQLAQRVLHDSTTYGVIWAVEETDDPFAEATWRKANPGFGISPTRSYLAKEAARAKDSPADLAKFLRLHLGRRTKQDTKYLELPSWDASAGLVVPETLKGRTCHGGLDLASVNDLTALCWDFPDGDKHELLWRFWLPEDRLKDLDRRTAGEATVWVREGRLTTTPGNVIDNDFIVTQILKDAETFDVKTLGFDRWGANDVVRRLGDEGITCVPVGQGFATMSAPLKEVLRLVLSKRYIHGGDPVMRWMVDNLAVAMDPSGNVKPDKARAAEKIDGVSAAVTAMREAMDATAADESDTTVLVFRR</sequence>
<dbReference type="OrthoDB" id="3188010at2"/>
<comment type="caution">
    <text evidence="3">The sequence shown here is derived from an EMBL/GenBank/DDBJ whole genome shotgun (WGS) entry which is preliminary data.</text>
</comment>
<evidence type="ECO:0000259" key="2">
    <source>
        <dbReference type="Pfam" id="PF20441"/>
    </source>
</evidence>
<reference evidence="3 4" key="1">
    <citation type="submission" date="2018-11" db="EMBL/GenBank/DDBJ databases">
        <title>Sequencing the genomes of 1000 actinobacteria strains.</title>
        <authorList>
            <person name="Klenk H.-P."/>
        </authorList>
    </citation>
    <scope>NUCLEOTIDE SEQUENCE [LARGE SCALE GENOMIC DNA]</scope>
    <source>
        <strain evidence="3 4">DSM 12652</strain>
    </source>
</reference>
<dbReference type="InterPro" id="IPR027417">
    <property type="entry name" value="P-loop_NTPase"/>
</dbReference>
<accession>A0A3N2CW89</accession>
<keyword evidence="4" id="KW-1185">Reference proteome</keyword>
<evidence type="ECO:0000259" key="1">
    <source>
        <dbReference type="Pfam" id="PF03354"/>
    </source>
</evidence>
<feature type="domain" description="Terminase large subunit-like endonuclease" evidence="2">
    <location>
        <begin position="281"/>
        <end position="558"/>
    </location>
</feature>